<proteinExistence type="predicted"/>
<evidence type="ECO:0000313" key="3">
    <source>
        <dbReference type="Proteomes" id="UP000314982"/>
    </source>
</evidence>
<name>A0A4W5RW27_9TELE</name>
<dbReference type="PANTHER" id="PTHR13454">
    <property type="entry name" value="PROTEIN MCM10 HOMOLOG"/>
    <property type="match status" value="1"/>
</dbReference>
<reference evidence="2" key="3">
    <citation type="submission" date="2025-09" db="UniProtKB">
        <authorList>
            <consortium name="Ensembl"/>
        </authorList>
    </citation>
    <scope>IDENTIFICATION</scope>
</reference>
<organism evidence="2 3">
    <name type="scientific">Hucho hucho</name>
    <name type="common">huchen</name>
    <dbReference type="NCBI Taxonomy" id="62062"/>
    <lineage>
        <taxon>Eukaryota</taxon>
        <taxon>Metazoa</taxon>
        <taxon>Chordata</taxon>
        <taxon>Craniata</taxon>
        <taxon>Vertebrata</taxon>
        <taxon>Euteleostomi</taxon>
        <taxon>Actinopterygii</taxon>
        <taxon>Neopterygii</taxon>
        <taxon>Teleostei</taxon>
        <taxon>Protacanthopterygii</taxon>
        <taxon>Salmoniformes</taxon>
        <taxon>Salmonidae</taxon>
        <taxon>Salmoninae</taxon>
        <taxon>Hucho</taxon>
    </lineage>
</organism>
<dbReference type="InterPro" id="IPR040184">
    <property type="entry name" value="Mcm10"/>
</dbReference>
<dbReference type="Proteomes" id="UP000314982">
    <property type="component" value="Unassembled WGS sequence"/>
</dbReference>
<reference evidence="2" key="2">
    <citation type="submission" date="2025-08" db="UniProtKB">
        <authorList>
            <consortium name="Ensembl"/>
        </authorList>
    </citation>
    <scope>IDENTIFICATION</scope>
</reference>
<accession>A0A4W5RW27</accession>
<dbReference type="InterPro" id="IPR015411">
    <property type="entry name" value="Rep_factor_Mcm10_C"/>
</dbReference>
<evidence type="ECO:0000259" key="1">
    <source>
        <dbReference type="SMART" id="SM01280"/>
    </source>
</evidence>
<dbReference type="PANTHER" id="PTHR13454:SF11">
    <property type="entry name" value="PROTEIN MCM10 HOMOLOG"/>
    <property type="match status" value="1"/>
</dbReference>
<dbReference type="GO" id="GO:0003688">
    <property type="term" value="F:DNA replication origin binding"/>
    <property type="evidence" value="ECO:0007669"/>
    <property type="project" value="TreeGrafter"/>
</dbReference>
<dbReference type="GO" id="GO:0003697">
    <property type="term" value="F:single-stranded DNA binding"/>
    <property type="evidence" value="ECO:0007669"/>
    <property type="project" value="InterPro"/>
</dbReference>
<evidence type="ECO:0000313" key="2">
    <source>
        <dbReference type="Ensembl" id="ENSHHUP00000090503.1"/>
    </source>
</evidence>
<reference evidence="3" key="1">
    <citation type="submission" date="2018-06" db="EMBL/GenBank/DDBJ databases">
        <title>Genome assembly of Danube salmon.</title>
        <authorList>
            <person name="Macqueen D.J."/>
            <person name="Gundappa M.K."/>
        </authorList>
    </citation>
    <scope>NUCLEOTIDE SEQUENCE [LARGE SCALE GENOMIC DNA]</scope>
</reference>
<dbReference type="GO" id="GO:0006270">
    <property type="term" value="P:DNA replication initiation"/>
    <property type="evidence" value="ECO:0007669"/>
    <property type="project" value="InterPro"/>
</dbReference>
<dbReference type="Ensembl" id="ENSHHUT00000093307.1">
    <property type="protein sequence ID" value="ENSHHUP00000090503.1"/>
    <property type="gene ID" value="ENSHHUG00000052250.1"/>
</dbReference>
<sequence>MDYVQSEELKKILNAKSCHGSELQAAEYQQQERYFDPLSCLQSKYTYFKPADRCVEEKHELQWHDATKRFFKCPCGQRAIALDRLPHKHCRTSQGSCCSLEVTSSPSSSTACSSPQSLTVTFIIAFII</sequence>
<dbReference type="GeneTree" id="ENSGT00390000007134"/>
<feature type="domain" description="Replication factor Mcm10 C-terminal" evidence="1">
    <location>
        <begin position="1"/>
        <end position="125"/>
    </location>
</feature>
<dbReference type="Pfam" id="PF24863">
    <property type="entry name" value="zf-CCCH_Mcm10"/>
    <property type="match status" value="2"/>
</dbReference>
<protein>
    <recommendedName>
        <fullName evidence="1">Replication factor Mcm10 C-terminal domain-containing protein</fullName>
    </recommendedName>
</protein>
<dbReference type="AlphaFoldDB" id="A0A4W5RW27"/>
<keyword evidence="3" id="KW-1185">Reference proteome</keyword>
<dbReference type="SMART" id="SM01280">
    <property type="entry name" value="Mcm10"/>
    <property type="match status" value="1"/>
</dbReference>
<dbReference type="STRING" id="62062.ENSHHUP00000090503"/>
<dbReference type="GO" id="GO:0043596">
    <property type="term" value="C:nuclear replication fork"/>
    <property type="evidence" value="ECO:0007669"/>
    <property type="project" value="TreeGrafter"/>
</dbReference>